<dbReference type="AlphaFoldDB" id="A0ABC8SJ79"/>
<proteinExistence type="inferred from homology"/>
<feature type="compositionally biased region" description="Polar residues" evidence="3">
    <location>
        <begin position="85"/>
        <end position="96"/>
    </location>
</feature>
<keyword evidence="5" id="KW-1185">Reference proteome</keyword>
<gene>
    <name evidence="4" type="ORF">ILEXP_LOCUS25535</name>
</gene>
<evidence type="ECO:0000313" key="5">
    <source>
        <dbReference type="Proteomes" id="UP001642360"/>
    </source>
</evidence>
<dbReference type="InterPro" id="IPR005651">
    <property type="entry name" value="Trm112-like"/>
</dbReference>
<dbReference type="SUPFAM" id="SSF158997">
    <property type="entry name" value="Trm112p-like"/>
    <property type="match status" value="1"/>
</dbReference>
<dbReference type="PANTHER" id="PTHR33505:SF4">
    <property type="entry name" value="PROTEIN PREY, MITOCHONDRIAL"/>
    <property type="match status" value="1"/>
</dbReference>
<protein>
    <recommendedName>
        <fullName evidence="2">Protein preY, mitochondrial</fullName>
    </recommendedName>
</protein>
<comment type="caution">
    <text evidence="4">The sequence shown here is derived from an EMBL/GenBank/DDBJ whole genome shotgun (WGS) entry which is preliminary data.</text>
</comment>
<reference evidence="4 5" key="1">
    <citation type="submission" date="2024-02" db="EMBL/GenBank/DDBJ databases">
        <authorList>
            <person name="Vignale AGUSTIN F."/>
            <person name="Sosa J E."/>
            <person name="Modenutti C."/>
        </authorList>
    </citation>
    <scope>NUCLEOTIDE SEQUENCE [LARGE SCALE GENOMIC DNA]</scope>
</reference>
<evidence type="ECO:0000256" key="2">
    <source>
        <dbReference type="ARBA" id="ARBA00040939"/>
    </source>
</evidence>
<evidence type="ECO:0000256" key="3">
    <source>
        <dbReference type="SAM" id="MobiDB-lite"/>
    </source>
</evidence>
<dbReference type="EMBL" id="CAUOFW020002947">
    <property type="protein sequence ID" value="CAK9156968.1"/>
    <property type="molecule type" value="Genomic_DNA"/>
</dbReference>
<evidence type="ECO:0000313" key="4">
    <source>
        <dbReference type="EMBL" id="CAK9156968.1"/>
    </source>
</evidence>
<dbReference type="PANTHER" id="PTHR33505">
    <property type="entry name" value="ZGC:162634"/>
    <property type="match status" value="1"/>
</dbReference>
<dbReference type="Proteomes" id="UP001642360">
    <property type="component" value="Unassembled WGS sequence"/>
</dbReference>
<accession>A0ABC8SJ79</accession>
<dbReference type="Gene3D" id="2.20.25.10">
    <property type="match status" value="1"/>
</dbReference>
<organism evidence="4 5">
    <name type="scientific">Ilex paraguariensis</name>
    <name type="common">yerba mate</name>
    <dbReference type="NCBI Taxonomy" id="185542"/>
    <lineage>
        <taxon>Eukaryota</taxon>
        <taxon>Viridiplantae</taxon>
        <taxon>Streptophyta</taxon>
        <taxon>Embryophyta</taxon>
        <taxon>Tracheophyta</taxon>
        <taxon>Spermatophyta</taxon>
        <taxon>Magnoliopsida</taxon>
        <taxon>eudicotyledons</taxon>
        <taxon>Gunneridae</taxon>
        <taxon>Pentapetalae</taxon>
        <taxon>asterids</taxon>
        <taxon>campanulids</taxon>
        <taxon>Aquifoliales</taxon>
        <taxon>Aquifoliaceae</taxon>
        <taxon>Ilex</taxon>
    </lineage>
</organism>
<sequence>MVRFSRVLLKDGGVRISKTLSEILVCPLSKQPLRVCEESNSLISDAIGVSFPIVDGIPCLVPHDGKIIGTETDDTSKSDGAVDSPSMSKQRQEGSS</sequence>
<comment type="similarity">
    <text evidence="1">Belongs to the PREY family.</text>
</comment>
<name>A0ABC8SJ79_9AQUA</name>
<feature type="region of interest" description="Disordered" evidence="3">
    <location>
        <begin position="68"/>
        <end position="96"/>
    </location>
</feature>
<evidence type="ECO:0000256" key="1">
    <source>
        <dbReference type="ARBA" id="ARBA00038479"/>
    </source>
</evidence>
<dbReference type="Pfam" id="PF03966">
    <property type="entry name" value="Trm112p"/>
    <property type="match status" value="1"/>
</dbReference>
<dbReference type="FunFam" id="2.20.25.10:FF:000023">
    <property type="entry name" value="Predicted protein"/>
    <property type="match status" value="1"/>
</dbReference>